<evidence type="ECO:0000313" key="1">
    <source>
        <dbReference type="EMBL" id="CAE4608855.1"/>
    </source>
</evidence>
<name>A0A7S4UVX7_9DINO</name>
<sequence>MLETYTLGNEQDYLQWAKIATAWRGAQPSGSDSCGSGGDPTSFHQCTRALHGPQGDAMMTIVVGMGRFNEVNNGKDAMNGLCGQCPIRGLVFRGYAGGNPG</sequence>
<proteinExistence type="predicted"/>
<reference evidence="1" key="1">
    <citation type="submission" date="2021-01" db="EMBL/GenBank/DDBJ databases">
        <authorList>
            <person name="Corre E."/>
            <person name="Pelletier E."/>
            <person name="Niang G."/>
            <person name="Scheremetjew M."/>
            <person name="Finn R."/>
            <person name="Kale V."/>
            <person name="Holt S."/>
            <person name="Cochrane G."/>
            <person name="Meng A."/>
            <person name="Brown T."/>
            <person name="Cohen L."/>
        </authorList>
    </citation>
    <scope>NUCLEOTIDE SEQUENCE</scope>
    <source>
        <strain evidence="1">CCMP3105</strain>
    </source>
</reference>
<gene>
    <name evidence="1" type="ORF">AMON00008_LOCUS32771</name>
</gene>
<accession>A0A7S4UVX7</accession>
<dbReference type="EMBL" id="HBNR01047068">
    <property type="protein sequence ID" value="CAE4608855.1"/>
    <property type="molecule type" value="Transcribed_RNA"/>
</dbReference>
<organism evidence="1">
    <name type="scientific">Alexandrium monilatum</name>
    <dbReference type="NCBI Taxonomy" id="311494"/>
    <lineage>
        <taxon>Eukaryota</taxon>
        <taxon>Sar</taxon>
        <taxon>Alveolata</taxon>
        <taxon>Dinophyceae</taxon>
        <taxon>Gonyaulacales</taxon>
        <taxon>Pyrocystaceae</taxon>
        <taxon>Alexandrium</taxon>
    </lineage>
</organism>
<dbReference type="AlphaFoldDB" id="A0A7S4UVX7"/>
<protein>
    <submittedName>
        <fullName evidence="1">Uncharacterized protein</fullName>
    </submittedName>
</protein>